<reference evidence="1 2" key="1">
    <citation type="submission" date="2013-08" db="EMBL/GenBank/DDBJ databases">
        <authorList>
            <person name="Weinstock G."/>
            <person name="Sodergren E."/>
            <person name="Wylie T."/>
            <person name="Fulton L."/>
            <person name="Fulton R."/>
            <person name="Fronick C."/>
            <person name="O'Laughlin M."/>
            <person name="Godfrey J."/>
            <person name="Miner T."/>
            <person name="Herter B."/>
            <person name="Appelbaum E."/>
            <person name="Cordes M."/>
            <person name="Lek S."/>
            <person name="Wollam A."/>
            <person name="Pepin K.H."/>
            <person name="Palsikar V.B."/>
            <person name="Mitreva M."/>
            <person name="Wilson R.K."/>
        </authorList>
    </citation>
    <scope>NUCLEOTIDE SEQUENCE [LARGE SCALE GENOMIC DNA]</scope>
    <source>
        <strain evidence="1 2">ATCC 15930</strain>
    </source>
</reference>
<dbReference type="HOGENOM" id="CLU_139765_0_0_10"/>
<dbReference type="RefSeq" id="WP_081825757.1">
    <property type="nucleotide sequence ID" value="NZ_KL205495.1"/>
</dbReference>
<organism evidence="1 2">
    <name type="scientific">Hoylesella loescheii DSM 19665 = JCM 12249 = ATCC 15930</name>
    <dbReference type="NCBI Taxonomy" id="1122985"/>
    <lineage>
        <taxon>Bacteria</taxon>
        <taxon>Pseudomonadati</taxon>
        <taxon>Bacteroidota</taxon>
        <taxon>Bacteroidia</taxon>
        <taxon>Bacteroidales</taxon>
        <taxon>Prevotellaceae</taxon>
        <taxon>Hoylesella</taxon>
    </lineage>
</organism>
<proteinExistence type="predicted"/>
<keyword evidence="2" id="KW-1185">Reference proteome</keyword>
<evidence type="ECO:0000313" key="1">
    <source>
        <dbReference type="EMBL" id="KDR53859.1"/>
    </source>
</evidence>
<feature type="non-terminal residue" evidence="1">
    <location>
        <position position="161"/>
    </location>
</feature>
<sequence length="161" mass="18376">MKRDVIVVSLVALLALSSCKKVCDYRQPIEDLFVTNWDSLPLPNRGKVYSFKAGTHFTELIDSFDLPIIERNPAHTTWITCSFGTRKPTHENDLRLMLDDSLVYDISNVIISRILDQRRWTMGGPTERCVISSLNVNGHLSKEIVRAGQLAFPREYARVLK</sequence>
<protein>
    <recommendedName>
        <fullName evidence="3">Lipoprotein</fullName>
    </recommendedName>
</protein>
<dbReference type="PROSITE" id="PS51257">
    <property type="entry name" value="PROKAR_LIPOPROTEIN"/>
    <property type="match status" value="1"/>
</dbReference>
<evidence type="ECO:0008006" key="3">
    <source>
        <dbReference type="Google" id="ProtNLM"/>
    </source>
</evidence>
<dbReference type="AlphaFoldDB" id="A0A069QPA0"/>
<dbReference type="PATRIC" id="fig|1122985.7.peg.44"/>
<comment type="caution">
    <text evidence="1">The sequence shown here is derived from an EMBL/GenBank/DDBJ whole genome shotgun (WGS) entry which is preliminary data.</text>
</comment>
<gene>
    <name evidence="1" type="ORF">HMPREF1991_00041</name>
</gene>
<dbReference type="Proteomes" id="UP000027442">
    <property type="component" value="Unassembled WGS sequence"/>
</dbReference>
<dbReference type="EMBL" id="JNGW01000008">
    <property type="protein sequence ID" value="KDR53859.1"/>
    <property type="molecule type" value="Genomic_DNA"/>
</dbReference>
<accession>A0A069QPA0</accession>
<name>A0A069QPA0_HOYLO</name>
<evidence type="ECO:0000313" key="2">
    <source>
        <dbReference type="Proteomes" id="UP000027442"/>
    </source>
</evidence>